<reference evidence="1 2" key="1">
    <citation type="submission" date="2019-07" db="EMBL/GenBank/DDBJ databases">
        <title>Whole genome shotgun sequence of Reyranella soli NBRC 108950.</title>
        <authorList>
            <person name="Hosoyama A."/>
            <person name="Uohara A."/>
            <person name="Ohji S."/>
            <person name="Ichikawa N."/>
        </authorList>
    </citation>
    <scope>NUCLEOTIDE SEQUENCE [LARGE SCALE GENOMIC DNA]</scope>
    <source>
        <strain evidence="1 2">NBRC 108950</strain>
    </source>
</reference>
<dbReference type="RefSeq" id="WP_147150448.1">
    <property type="nucleotide sequence ID" value="NZ_BKAJ01000065.1"/>
</dbReference>
<accession>A0A512NBR5</accession>
<proteinExistence type="predicted"/>
<dbReference type="EMBL" id="BKAJ01000065">
    <property type="protein sequence ID" value="GEP56379.1"/>
    <property type="molecule type" value="Genomic_DNA"/>
</dbReference>
<protein>
    <submittedName>
        <fullName evidence="1">Uncharacterized protein</fullName>
    </submittedName>
</protein>
<gene>
    <name evidence="1" type="ORF">RSO01_35450</name>
</gene>
<evidence type="ECO:0000313" key="2">
    <source>
        <dbReference type="Proteomes" id="UP000321058"/>
    </source>
</evidence>
<dbReference type="Proteomes" id="UP000321058">
    <property type="component" value="Unassembled WGS sequence"/>
</dbReference>
<dbReference type="OrthoDB" id="1115380at2"/>
<dbReference type="AlphaFoldDB" id="A0A512NBR5"/>
<keyword evidence="2" id="KW-1185">Reference proteome</keyword>
<sequence length="261" mass="26104">MTVSILAVPSVTKLPSAADGAVVVGGSHGAVYAAYLSAKAGARAAIHNDAGVGRDEAGVSGLAWAEAQGMAMAAVLSGSARIGDGADMLKRGVISRANPLAAACGVKPGQGVAEAADLLKAAPWPHPKPAPITEARTMAGRILCVDSISLATMRDRGKVVSSGSHGGVPAGEMALTFGPRLVLFNDAGFGMDHAGVAGLPILDRADIPAATVSTMSARIGDGRSTLLDGFLSEVNEAAYRLGARQGRSALAFALAVAEKTP</sequence>
<evidence type="ECO:0000313" key="1">
    <source>
        <dbReference type="EMBL" id="GEP56379.1"/>
    </source>
</evidence>
<name>A0A512NBR5_9HYPH</name>
<comment type="caution">
    <text evidence="1">The sequence shown here is derived from an EMBL/GenBank/DDBJ whole genome shotgun (WGS) entry which is preliminary data.</text>
</comment>
<organism evidence="1 2">
    <name type="scientific">Reyranella soli</name>
    <dbReference type="NCBI Taxonomy" id="1230389"/>
    <lineage>
        <taxon>Bacteria</taxon>
        <taxon>Pseudomonadati</taxon>
        <taxon>Pseudomonadota</taxon>
        <taxon>Alphaproteobacteria</taxon>
        <taxon>Hyphomicrobiales</taxon>
        <taxon>Reyranellaceae</taxon>
        <taxon>Reyranella</taxon>
    </lineage>
</organism>